<organism evidence="1 2">
    <name type="scientific">Scytonema hofmannii PCC 7110</name>
    <dbReference type="NCBI Taxonomy" id="128403"/>
    <lineage>
        <taxon>Bacteria</taxon>
        <taxon>Bacillati</taxon>
        <taxon>Cyanobacteriota</taxon>
        <taxon>Cyanophyceae</taxon>
        <taxon>Nostocales</taxon>
        <taxon>Scytonemataceae</taxon>
        <taxon>Scytonema</taxon>
    </lineage>
</organism>
<gene>
    <name evidence="1" type="ORF">WA1_01605</name>
</gene>
<dbReference type="Proteomes" id="UP000076925">
    <property type="component" value="Unassembled WGS sequence"/>
</dbReference>
<dbReference type="AlphaFoldDB" id="A0A139XGT7"/>
<name>A0A139XGT7_9CYAN</name>
<accession>A0A139XGT7</accession>
<evidence type="ECO:0000313" key="1">
    <source>
        <dbReference type="EMBL" id="KYC43873.1"/>
    </source>
</evidence>
<dbReference type="Pfam" id="PF02585">
    <property type="entry name" value="PIG-L"/>
    <property type="match status" value="1"/>
</dbReference>
<protein>
    <submittedName>
        <fullName evidence="1">GlcNAc-PI de-N-acetylase</fullName>
    </submittedName>
</protein>
<dbReference type="EMBL" id="ANNX02000012">
    <property type="protein sequence ID" value="KYC43873.1"/>
    <property type="molecule type" value="Genomic_DNA"/>
</dbReference>
<sequence length="261" mass="29394">MSTKEILKRIQKLVPSTWLYQLQDIHSSLIFRWLLYRGTEPAALSEKSALVFSPHQDDETFGCGGAIALKRECGIPVAVVFLTDGQGSHGSDSPIKHEIVQIRKQEALKALDILGVDASKIHFLDKPDGTLPDLQPGQRSETVEQIVQLIKLYSPEEVYVPHRKDCHKDHEATYELVKEAIAKAGVKVELLQYPIWLFWRAPIFIMLKLQDMAAARCLSITSVQNKKSNAIASYCSQLEGLPSGFVKRFLSPYEIFFKVSQ</sequence>
<dbReference type="PANTHER" id="PTHR12993:SF29">
    <property type="entry name" value="BLR3841 PROTEIN"/>
    <property type="match status" value="1"/>
</dbReference>
<dbReference type="Gene3D" id="3.40.50.10320">
    <property type="entry name" value="LmbE-like"/>
    <property type="match status" value="1"/>
</dbReference>
<dbReference type="InterPro" id="IPR024078">
    <property type="entry name" value="LmbE-like_dom_sf"/>
</dbReference>
<evidence type="ECO:0000313" key="2">
    <source>
        <dbReference type="Proteomes" id="UP000076925"/>
    </source>
</evidence>
<proteinExistence type="predicted"/>
<comment type="caution">
    <text evidence="1">The sequence shown here is derived from an EMBL/GenBank/DDBJ whole genome shotgun (WGS) entry which is preliminary data.</text>
</comment>
<dbReference type="InterPro" id="IPR003737">
    <property type="entry name" value="GlcNAc_PI_deacetylase-related"/>
</dbReference>
<dbReference type="SUPFAM" id="SSF102588">
    <property type="entry name" value="LmbE-like"/>
    <property type="match status" value="1"/>
</dbReference>
<dbReference type="STRING" id="128403.WA1_01605"/>
<dbReference type="RefSeq" id="WP_017748696.1">
    <property type="nucleotide sequence ID" value="NZ_KQ976354.1"/>
</dbReference>
<dbReference type="PANTHER" id="PTHR12993">
    <property type="entry name" value="N-ACETYLGLUCOSAMINYL-PHOSPHATIDYLINOSITOL DE-N-ACETYLASE-RELATED"/>
    <property type="match status" value="1"/>
</dbReference>
<reference evidence="1 2" key="1">
    <citation type="journal article" date="2013" name="Genome Biol. Evol.">
        <title>Genomes of Stigonematalean cyanobacteria (subsection V) and the evolution of oxygenic photosynthesis from prokaryotes to plastids.</title>
        <authorList>
            <person name="Dagan T."/>
            <person name="Roettger M."/>
            <person name="Stucken K."/>
            <person name="Landan G."/>
            <person name="Koch R."/>
            <person name="Major P."/>
            <person name="Gould S.B."/>
            <person name="Goremykin V.V."/>
            <person name="Rippka R."/>
            <person name="Tandeau de Marsac N."/>
            <person name="Gugger M."/>
            <person name="Lockhart P.J."/>
            <person name="Allen J.F."/>
            <person name="Brune I."/>
            <person name="Maus I."/>
            <person name="Puhler A."/>
            <person name="Martin W.F."/>
        </authorList>
    </citation>
    <scope>NUCLEOTIDE SEQUENCE [LARGE SCALE GENOMIC DNA]</scope>
    <source>
        <strain evidence="1 2">PCC 7110</strain>
    </source>
</reference>
<dbReference type="GO" id="GO:0016811">
    <property type="term" value="F:hydrolase activity, acting on carbon-nitrogen (but not peptide) bonds, in linear amides"/>
    <property type="evidence" value="ECO:0007669"/>
    <property type="project" value="TreeGrafter"/>
</dbReference>
<dbReference type="OrthoDB" id="9790023at2"/>
<keyword evidence="2" id="KW-1185">Reference proteome</keyword>